<dbReference type="Proteomes" id="UP000199645">
    <property type="component" value="Unassembled WGS sequence"/>
</dbReference>
<reference evidence="3 4" key="1">
    <citation type="submission" date="2016-10" db="EMBL/GenBank/DDBJ databases">
        <authorList>
            <person name="de Groot N.N."/>
        </authorList>
    </citation>
    <scope>NUCLEOTIDE SEQUENCE [LARGE SCALE GENOMIC DNA]</scope>
    <source>
        <strain evidence="3 4">DSM 43019</strain>
    </source>
</reference>
<dbReference type="EMBL" id="FONV01000001">
    <property type="protein sequence ID" value="SFE33509.1"/>
    <property type="molecule type" value="Genomic_DNA"/>
</dbReference>
<sequence>MTTITEATIEADPKLPIIRITRDFAATPAQLMRAHTDPEIFALWCGPDSLTNRIDYWDARTGGSWRYVASRDDEEFGFHGSFHHVGPDRIVQTFTWEGQPDGVSLQTLWFEDLGDGRTRLHAQSLVDSFEGRDAWLRSGMEVGVDEGYAKLERLAAEGRV</sequence>
<dbReference type="InterPro" id="IPR013538">
    <property type="entry name" value="ASHA1/2-like_C"/>
</dbReference>
<organism evidence="3 4">
    <name type="scientific">Actinoplanes philippinensis</name>
    <dbReference type="NCBI Taxonomy" id="35752"/>
    <lineage>
        <taxon>Bacteria</taxon>
        <taxon>Bacillati</taxon>
        <taxon>Actinomycetota</taxon>
        <taxon>Actinomycetes</taxon>
        <taxon>Micromonosporales</taxon>
        <taxon>Micromonosporaceae</taxon>
        <taxon>Actinoplanes</taxon>
    </lineage>
</organism>
<dbReference type="STRING" id="35752.SAMN05421541_101220"/>
<comment type="similarity">
    <text evidence="1">Belongs to the AHA1 family.</text>
</comment>
<gene>
    <name evidence="3" type="ORF">SAMN05421541_101220</name>
</gene>
<evidence type="ECO:0000256" key="1">
    <source>
        <dbReference type="ARBA" id="ARBA00006817"/>
    </source>
</evidence>
<evidence type="ECO:0000313" key="3">
    <source>
        <dbReference type="EMBL" id="SFE33509.1"/>
    </source>
</evidence>
<dbReference type="AlphaFoldDB" id="A0A1I1ZP90"/>
<proteinExistence type="inferred from homology"/>
<dbReference type="Pfam" id="PF08327">
    <property type="entry name" value="AHSA1"/>
    <property type="match status" value="1"/>
</dbReference>
<name>A0A1I1ZP90_9ACTN</name>
<evidence type="ECO:0000259" key="2">
    <source>
        <dbReference type="Pfam" id="PF08327"/>
    </source>
</evidence>
<evidence type="ECO:0000313" key="4">
    <source>
        <dbReference type="Proteomes" id="UP000199645"/>
    </source>
</evidence>
<dbReference type="SUPFAM" id="SSF55961">
    <property type="entry name" value="Bet v1-like"/>
    <property type="match status" value="1"/>
</dbReference>
<feature type="domain" description="Activator of Hsp90 ATPase homologue 1/2-like C-terminal" evidence="2">
    <location>
        <begin position="26"/>
        <end position="154"/>
    </location>
</feature>
<dbReference type="InterPro" id="IPR023393">
    <property type="entry name" value="START-like_dom_sf"/>
</dbReference>
<dbReference type="OrthoDB" id="5185819at2"/>
<dbReference type="RefSeq" id="WP_093608991.1">
    <property type="nucleotide sequence ID" value="NZ_BOMT01000013.1"/>
</dbReference>
<accession>A0A1I1ZP90</accession>
<dbReference type="Gene3D" id="3.30.530.20">
    <property type="match status" value="1"/>
</dbReference>
<keyword evidence="4" id="KW-1185">Reference proteome</keyword>
<protein>
    <submittedName>
        <fullName evidence="3">Uncharacterized conserved protein YndB, AHSA1/START domain</fullName>
    </submittedName>
</protein>